<feature type="repeat" description="PPR" evidence="3">
    <location>
        <begin position="280"/>
        <end position="314"/>
    </location>
</feature>
<dbReference type="SUPFAM" id="SSF57196">
    <property type="entry name" value="EGF/Laminin"/>
    <property type="match status" value="1"/>
</dbReference>
<dbReference type="Pfam" id="PF12854">
    <property type="entry name" value="PPR_1"/>
    <property type="match status" value="2"/>
</dbReference>
<feature type="repeat" description="PPR" evidence="3">
    <location>
        <begin position="139"/>
        <end position="173"/>
    </location>
</feature>
<accession>A0A9Q1LHW9</accession>
<gene>
    <name evidence="4" type="ORF">K7X08_023405</name>
</gene>
<evidence type="ECO:0000256" key="2">
    <source>
        <dbReference type="ARBA" id="ARBA00022737"/>
    </source>
</evidence>
<feature type="repeat" description="PPR" evidence="3">
    <location>
        <begin position="245"/>
        <end position="279"/>
    </location>
</feature>
<dbReference type="PANTHER" id="PTHR47932:SF63">
    <property type="entry name" value="OS08G0290000 PROTEIN"/>
    <property type="match status" value="1"/>
</dbReference>
<dbReference type="FunFam" id="1.25.40.10:FF:000558">
    <property type="entry name" value="Pentatricopeptide repeat-containing protein At5g39710"/>
    <property type="match status" value="1"/>
</dbReference>
<evidence type="ECO:0000256" key="1">
    <source>
        <dbReference type="ARBA" id="ARBA00007626"/>
    </source>
</evidence>
<dbReference type="PROSITE" id="PS51375">
    <property type="entry name" value="PPR"/>
    <property type="match status" value="9"/>
</dbReference>
<feature type="repeat" description="PPR" evidence="3">
    <location>
        <begin position="350"/>
        <end position="384"/>
    </location>
</feature>
<dbReference type="Pfam" id="PF13041">
    <property type="entry name" value="PPR_2"/>
    <property type="match status" value="3"/>
</dbReference>
<dbReference type="CDD" id="cd00054">
    <property type="entry name" value="EGF_CA"/>
    <property type="match status" value="1"/>
</dbReference>
<comment type="caution">
    <text evidence="4">The sequence shown here is derived from an EMBL/GenBank/DDBJ whole genome shotgun (WGS) entry which is preliminary data.</text>
</comment>
<feature type="repeat" description="PPR" evidence="3">
    <location>
        <begin position="175"/>
        <end position="209"/>
    </location>
</feature>
<dbReference type="OrthoDB" id="185373at2759"/>
<dbReference type="EMBL" id="JAJAGQ010000018">
    <property type="protein sequence ID" value="KAJ8535685.1"/>
    <property type="molecule type" value="Genomic_DNA"/>
</dbReference>
<feature type="repeat" description="PPR" evidence="3">
    <location>
        <begin position="420"/>
        <end position="450"/>
    </location>
</feature>
<organism evidence="4 5">
    <name type="scientific">Anisodus acutangulus</name>
    <dbReference type="NCBI Taxonomy" id="402998"/>
    <lineage>
        <taxon>Eukaryota</taxon>
        <taxon>Viridiplantae</taxon>
        <taxon>Streptophyta</taxon>
        <taxon>Embryophyta</taxon>
        <taxon>Tracheophyta</taxon>
        <taxon>Spermatophyta</taxon>
        <taxon>Magnoliopsida</taxon>
        <taxon>eudicotyledons</taxon>
        <taxon>Gunneridae</taxon>
        <taxon>Pentapetalae</taxon>
        <taxon>asterids</taxon>
        <taxon>lamiids</taxon>
        <taxon>Solanales</taxon>
        <taxon>Solanaceae</taxon>
        <taxon>Solanoideae</taxon>
        <taxon>Hyoscyameae</taxon>
        <taxon>Anisodus</taxon>
    </lineage>
</organism>
<dbReference type="GO" id="GO:0003729">
    <property type="term" value="F:mRNA binding"/>
    <property type="evidence" value="ECO:0007669"/>
    <property type="project" value="TreeGrafter"/>
</dbReference>
<dbReference type="Pfam" id="PF01535">
    <property type="entry name" value="PPR"/>
    <property type="match status" value="1"/>
</dbReference>
<proteinExistence type="inferred from homology"/>
<feature type="repeat" description="PPR" evidence="3">
    <location>
        <begin position="385"/>
        <end position="419"/>
    </location>
</feature>
<dbReference type="PANTHER" id="PTHR47932">
    <property type="entry name" value="ATPASE EXPRESSION PROTEIN 3"/>
    <property type="match status" value="1"/>
</dbReference>
<keyword evidence="5" id="KW-1185">Reference proteome</keyword>
<evidence type="ECO:0000313" key="5">
    <source>
        <dbReference type="Proteomes" id="UP001152561"/>
    </source>
</evidence>
<dbReference type="AlphaFoldDB" id="A0A9Q1LHW9"/>
<dbReference type="InterPro" id="IPR011990">
    <property type="entry name" value="TPR-like_helical_dom_sf"/>
</dbReference>
<comment type="similarity">
    <text evidence="1">Belongs to the PPR family. P subfamily.</text>
</comment>
<dbReference type="Proteomes" id="UP001152561">
    <property type="component" value="Unassembled WGS sequence"/>
</dbReference>
<name>A0A9Q1LHW9_9SOLA</name>
<feature type="repeat" description="PPR" evidence="3">
    <location>
        <begin position="315"/>
        <end position="349"/>
    </location>
</feature>
<evidence type="ECO:0000256" key="3">
    <source>
        <dbReference type="PROSITE-ProRule" id="PRU00708"/>
    </source>
</evidence>
<keyword evidence="2" id="KW-0677">Repeat</keyword>
<protein>
    <submittedName>
        <fullName evidence="4">Uncharacterized protein</fullName>
    </submittedName>
</protein>
<feature type="repeat" description="PPR" evidence="3">
    <location>
        <begin position="210"/>
        <end position="244"/>
    </location>
</feature>
<evidence type="ECO:0000313" key="4">
    <source>
        <dbReference type="EMBL" id="KAJ8535685.1"/>
    </source>
</evidence>
<sequence>MKRISLCCPPRGISSFATSSSALANTIVRVYSSCQSSKLGLNINFEKVKCLDDAWTLFHQMVRMQPIPSVVSFSKLFKTMINMKYYSAVVSLFREMQKLGIPINGFILSNVINSYCLMHRADCAFSVLPIYLKNGIPLNVITFTALIRGFFAENKVKYAVELFKKLVREKICEPDEVMYATVMNGLSKRGHTQKVLSLLRLMEQGSTKPNIYIYNIVIDDFCKDGNLDAATNLLNEMKQKSIPPDIVTFNSLIDGLCKFGQWDKVRTLFSEMVNLNIYPDVLTFNIVIDGLCKEGKVKDAEEVMKHMVGKGVEPNIITYNAIMDGYCLCGQLDRARRVFDFMTDKNIEPNIFSYNILINGYCKEKKVAVAMQLFHEISQKGLKPNILMYTTILQGLFKVGRISDAENIYAEILSARLVPDLYTLCTLLDGYFKHGLVEEAMSLFNKLERKREDIGIALYSVVINGLCKNGAAELMKWQFSLRKWLEGASQLMQVQLIRVFLELSTKAYWEGGLWIHKYKNSQNVEDSNKDDICKQQKSFEDGIRYPPAAAGSAPSLPLMKLLQLSYECEDNPCDGICNNFPGGYNCTCPHGQIGDGIRNGRGCIPQNKSPILQHSLDR</sequence>
<dbReference type="Gene3D" id="2.10.25.10">
    <property type="entry name" value="Laminin"/>
    <property type="match status" value="1"/>
</dbReference>
<dbReference type="NCBIfam" id="TIGR00756">
    <property type="entry name" value="PPR"/>
    <property type="match status" value="9"/>
</dbReference>
<reference evidence="5" key="1">
    <citation type="journal article" date="2023" name="Proc. Natl. Acad. Sci. U.S.A.">
        <title>Genomic and structural basis for evolution of tropane alkaloid biosynthesis.</title>
        <authorList>
            <person name="Wanga Y.-J."/>
            <person name="Taina T."/>
            <person name="Yua J.-Y."/>
            <person name="Lia J."/>
            <person name="Xua B."/>
            <person name="Chenc J."/>
            <person name="D'Auriad J.C."/>
            <person name="Huanga J.-P."/>
            <person name="Huanga S.-X."/>
        </authorList>
    </citation>
    <scope>NUCLEOTIDE SEQUENCE [LARGE SCALE GENOMIC DNA]</scope>
    <source>
        <strain evidence="5">cv. KIB-2019</strain>
    </source>
</reference>
<dbReference type="Gene3D" id="1.25.40.10">
    <property type="entry name" value="Tetratricopeptide repeat domain"/>
    <property type="match status" value="5"/>
</dbReference>
<dbReference type="InterPro" id="IPR002885">
    <property type="entry name" value="PPR_rpt"/>
</dbReference>